<keyword evidence="2" id="KW-0808">Transferase</keyword>
<dbReference type="CDD" id="cd16913">
    <property type="entry name" value="YkuD_like"/>
    <property type="match status" value="1"/>
</dbReference>
<dbReference type="InterPro" id="IPR050979">
    <property type="entry name" value="LD-transpeptidase"/>
</dbReference>
<evidence type="ECO:0000256" key="2">
    <source>
        <dbReference type="ARBA" id="ARBA00022679"/>
    </source>
</evidence>
<feature type="transmembrane region" description="Helical" evidence="7">
    <location>
        <begin position="36"/>
        <end position="54"/>
    </location>
</feature>
<evidence type="ECO:0000256" key="4">
    <source>
        <dbReference type="ARBA" id="ARBA00022984"/>
    </source>
</evidence>
<dbReference type="EMBL" id="QXGJ01000001">
    <property type="protein sequence ID" value="RSX52593.1"/>
    <property type="molecule type" value="Genomic_DNA"/>
</dbReference>
<dbReference type="UniPathway" id="UPA00219"/>
<dbReference type="Gene3D" id="2.40.440.10">
    <property type="entry name" value="L,D-transpeptidase catalytic domain-like"/>
    <property type="match status" value="1"/>
</dbReference>
<dbReference type="InterPro" id="IPR005490">
    <property type="entry name" value="LD_TPept_cat_dom"/>
</dbReference>
<feature type="active site" description="Nucleophile" evidence="6">
    <location>
        <position position="223"/>
    </location>
</feature>
<proteinExistence type="predicted"/>
<dbReference type="PROSITE" id="PS52029">
    <property type="entry name" value="LD_TPASE"/>
    <property type="match status" value="1"/>
</dbReference>
<dbReference type="SUPFAM" id="SSF141523">
    <property type="entry name" value="L,D-transpeptidase catalytic domain-like"/>
    <property type="match status" value="1"/>
</dbReference>
<dbReference type="Proteomes" id="UP000288607">
    <property type="component" value="Unassembled WGS sequence"/>
</dbReference>
<dbReference type="RefSeq" id="WP_241227165.1">
    <property type="nucleotide sequence ID" value="NZ_QXGJ01000001.1"/>
</dbReference>
<protein>
    <submittedName>
        <fullName evidence="9">Peptidase</fullName>
    </submittedName>
</protein>
<organism evidence="9 10">
    <name type="scientific">Bifidobacterium callimiconis</name>
    <dbReference type="NCBI Taxonomy" id="2306973"/>
    <lineage>
        <taxon>Bacteria</taxon>
        <taxon>Bacillati</taxon>
        <taxon>Actinomycetota</taxon>
        <taxon>Actinomycetes</taxon>
        <taxon>Bifidobacteriales</taxon>
        <taxon>Bifidobacteriaceae</taxon>
        <taxon>Bifidobacterium</taxon>
    </lineage>
</organism>
<evidence type="ECO:0000313" key="10">
    <source>
        <dbReference type="Proteomes" id="UP000288607"/>
    </source>
</evidence>
<dbReference type="GO" id="GO:0016740">
    <property type="term" value="F:transferase activity"/>
    <property type="evidence" value="ECO:0007669"/>
    <property type="project" value="UniProtKB-KW"/>
</dbReference>
<dbReference type="AlphaFoldDB" id="A0A430FI80"/>
<accession>A0A430FI80</accession>
<name>A0A430FI80_9BIFI</name>
<dbReference type="GO" id="GO:0018104">
    <property type="term" value="P:peptidoglycan-protein cross-linking"/>
    <property type="evidence" value="ECO:0007669"/>
    <property type="project" value="TreeGrafter"/>
</dbReference>
<keyword evidence="3 6" id="KW-0133">Cell shape</keyword>
<dbReference type="GO" id="GO:0071972">
    <property type="term" value="F:peptidoglycan L,D-transpeptidase activity"/>
    <property type="evidence" value="ECO:0007669"/>
    <property type="project" value="TreeGrafter"/>
</dbReference>
<feature type="domain" description="L,D-TPase catalytic" evidence="8">
    <location>
        <begin position="126"/>
        <end position="247"/>
    </location>
</feature>
<feature type="active site" description="Proton donor/acceptor" evidence="6">
    <location>
        <position position="197"/>
    </location>
</feature>
<sequence length="247" mass="26436">MTASNNDRRRRAHALRLNIFAMVASFLRLFDKPTRVLIVSCVVFAVASLCVIVPKGPSAFMDDQSVTPIMRADGASAASSDATTASKSATKHASAVPAAVSDGSGNPAWMLPSGGDYVDLAQVDDLNIRVSIADQKVYVKSGDTVVYTMTCSTGMDGSTPTGSYTVQNRGEDFFNDEENMGAKYWVSWANYGEYLFHTVPTDSNGEYIVSEAEKLGAPASHGCVRLTVADAKWLYEQLPGGTPVVIE</sequence>
<evidence type="ECO:0000256" key="5">
    <source>
        <dbReference type="ARBA" id="ARBA00023316"/>
    </source>
</evidence>
<dbReference type="Pfam" id="PF03734">
    <property type="entry name" value="YkuD"/>
    <property type="match status" value="1"/>
</dbReference>
<keyword evidence="10" id="KW-1185">Reference proteome</keyword>
<evidence type="ECO:0000313" key="9">
    <source>
        <dbReference type="EMBL" id="RSX52593.1"/>
    </source>
</evidence>
<reference evidence="9 10" key="1">
    <citation type="submission" date="2018-09" db="EMBL/GenBank/DDBJ databases">
        <title>Characterization of the phylogenetic diversity of five novel species belonging to the genus Bifidobacterium.</title>
        <authorList>
            <person name="Lugli G.A."/>
            <person name="Duranti S."/>
            <person name="Milani C."/>
        </authorList>
    </citation>
    <scope>NUCLEOTIDE SEQUENCE [LARGE SCALE GENOMIC DNA]</scope>
    <source>
        <strain evidence="9 10">2028B</strain>
    </source>
</reference>
<keyword evidence="7" id="KW-1133">Transmembrane helix</keyword>
<comment type="caution">
    <text evidence="9">The sequence shown here is derived from an EMBL/GenBank/DDBJ whole genome shotgun (WGS) entry which is preliminary data.</text>
</comment>
<dbReference type="GO" id="GO:0005576">
    <property type="term" value="C:extracellular region"/>
    <property type="evidence" value="ECO:0007669"/>
    <property type="project" value="TreeGrafter"/>
</dbReference>
<dbReference type="GO" id="GO:0071555">
    <property type="term" value="P:cell wall organization"/>
    <property type="evidence" value="ECO:0007669"/>
    <property type="project" value="UniProtKB-UniRule"/>
</dbReference>
<keyword evidence="7" id="KW-0472">Membrane</keyword>
<evidence type="ECO:0000259" key="8">
    <source>
        <dbReference type="PROSITE" id="PS52029"/>
    </source>
</evidence>
<comment type="pathway">
    <text evidence="1 6">Cell wall biogenesis; peptidoglycan biosynthesis.</text>
</comment>
<evidence type="ECO:0000256" key="3">
    <source>
        <dbReference type="ARBA" id="ARBA00022960"/>
    </source>
</evidence>
<keyword evidence="7" id="KW-0812">Transmembrane</keyword>
<evidence type="ECO:0000256" key="7">
    <source>
        <dbReference type="SAM" id="Phobius"/>
    </source>
</evidence>
<dbReference type="GO" id="GO:0008360">
    <property type="term" value="P:regulation of cell shape"/>
    <property type="evidence" value="ECO:0007669"/>
    <property type="project" value="UniProtKB-UniRule"/>
</dbReference>
<dbReference type="PANTHER" id="PTHR30582">
    <property type="entry name" value="L,D-TRANSPEPTIDASE"/>
    <property type="match status" value="1"/>
</dbReference>
<dbReference type="InterPro" id="IPR038063">
    <property type="entry name" value="Transpep_catalytic_dom"/>
</dbReference>
<keyword evidence="4 6" id="KW-0573">Peptidoglycan synthesis</keyword>
<evidence type="ECO:0000256" key="6">
    <source>
        <dbReference type="PROSITE-ProRule" id="PRU01373"/>
    </source>
</evidence>
<keyword evidence="5 6" id="KW-0961">Cell wall biogenesis/degradation</keyword>
<gene>
    <name evidence="9" type="ORF">D2E23_0321</name>
</gene>
<evidence type="ECO:0000256" key="1">
    <source>
        <dbReference type="ARBA" id="ARBA00004752"/>
    </source>
</evidence>
<dbReference type="PANTHER" id="PTHR30582:SF2">
    <property type="entry name" value="L,D-TRANSPEPTIDASE YCIB-RELATED"/>
    <property type="match status" value="1"/>
</dbReference>